<dbReference type="GO" id="GO:0000981">
    <property type="term" value="F:DNA-binding transcription factor activity, RNA polymerase II-specific"/>
    <property type="evidence" value="ECO:0007669"/>
    <property type="project" value="UniProtKB-ARBA"/>
</dbReference>
<gene>
    <name evidence="7" type="ORF">R3P38DRAFT_2520827</name>
</gene>
<keyword evidence="3 5" id="KW-0863">Zinc-finger</keyword>
<proteinExistence type="predicted"/>
<dbReference type="Gene3D" id="3.30.160.60">
    <property type="entry name" value="Classic Zinc Finger"/>
    <property type="match status" value="1"/>
</dbReference>
<organism evidence="7 8">
    <name type="scientific">Favolaschia claudopus</name>
    <dbReference type="NCBI Taxonomy" id="2862362"/>
    <lineage>
        <taxon>Eukaryota</taxon>
        <taxon>Fungi</taxon>
        <taxon>Dikarya</taxon>
        <taxon>Basidiomycota</taxon>
        <taxon>Agaricomycotina</taxon>
        <taxon>Agaricomycetes</taxon>
        <taxon>Agaricomycetidae</taxon>
        <taxon>Agaricales</taxon>
        <taxon>Marasmiineae</taxon>
        <taxon>Mycenaceae</taxon>
        <taxon>Favolaschia</taxon>
    </lineage>
</organism>
<dbReference type="GO" id="GO:0008270">
    <property type="term" value="F:zinc ion binding"/>
    <property type="evidence" value="ECO:0007669"/>
    <property type="project" value="UniProtKB-KW"/>
</dbReference>
<evidence type="ECO:0000256" key="5">
    <source>
        <dbReference type="PROSITE-ProRule" id="PRU00042"/>
    </source>
</evidence>
<evidence type="ECO:0000256" key="1">
    <source>
        <dbReference type="ARBA" id="ARBA00022723"/>
    </source>
</evidence>
<evidence type="ECO:0000259" key="6">
    <source>
        <dbReference type="PROSITE" id="PS50157"/>
    </source>
</evidence>
<keyword evidence="2" id="KW-0677">Repeat</keyword>
<evidence type="ECO:0000313" key="7">
    <source>
        <dbReference type="EMBL" id="KAK7033478.1"/>
    </source>
</evidence>
<dbReference type="SUPFAM" id="SSF57667">
    <property type="entry name" value="beta-beta-alpha zinc fingers"/>
    <property type="match status" value="1"/>
</dbReference>
<dbReference type="Proteomes" id="UP001362999">
    <property type="component" value="Unassembled WGS sequence"/>
</dbReference>
<evidence type="ECO:0000256" key="4">
    <source>
        <dbReference type="ARBA" id="ARBA00022833"/>
    </source>
</evidence>
<evidence type="ECO:0000256" key="2">
    <source>
        <dbReference type="ARBA" id="ARBA00022737"/>
    </source>
</evidence>
<keyword evidence="4" id="KW-0862">Zinc</keyword>
<dbReference type="InterPro" id="IPR013087">
    <property type="entry name" value="Znf_C2H2_type"/>
</dbReference>
<dbReference type="PROSITE" id="PS50157">
    <property type="entry name" value="ZINC_FINGER_C2H2_2"/>
    <property type="match status" value="1"/>
</dbReference>
<dbReference type="AlphaFoldDB" id="A0AAW0C4V1"/>
<comment type="caution">
    <text evidence="7">The sequence shown here is derived from an EMBL/GenBank/DDBJ whole genome shotgun (WGS) entry which is preliminary data.</text>
</comment>
<reference evidence="7 8" key="1">
    <citation type="journal article" date="2024" name="J Genomics">
        <title>Draft genome sequencing and assembly of Favolaschia claudopus CIRM-BRFM 2984 isolated from oak limbs.</title>
        <authorList>
            <person name="Navarro D."/>
            <person name="Drula E."/>
            <person name="Chaduli D."/>
            <person name="Cazenave R."/>
            <person name="Ahrendt S."/>
            <person name="Wang J."/>
            <person name="Lipzen A."/>
            <person name="Daum C."/>
            <person name="Barry K."/>
            <person name="Grigoriev I.V."/>
            <person name="Favel A."/>
            <person name="Rosso M.N."/>
            <person name="Martin F."/>
        </authorList>
    </citation>
    <scope>NUCLEOTIDE SEQUENCE [LARGE SCALE GENOMIC DNA]</scope>
    <source>
        <strain evidence="7 8">CIRM-BRFM 2984</strain>
    </source>
</reference>
<dbReference type="InterPro" id="IPR036236">
    <property type="entry name" value="Znf_C2H2_sf"/>
</dbReference>
<dbReference type="FunFam" id="3.30.160.60:FF:000125">
    <property type="entry name" value="Putative zinc finger protein 143"/>
    <property type="match status" value="1"/>
</dbReference>
<dbReference type="EMBL" id="JAWWNJ010000023">
    <property type="protein sequence ID" value="KAK7033478.1"/>
    <property type="molecule type" value="Genomic_DNA"/>
</dbReference>
<evidence type="ECO:0000256" key="3">
    <source>
        <dbReference type="ARBA" id="ARBA00022771"/>
    </source>
</evidence>
<name>A0AAW0C4V1_9AGAR</name>
<accession>A0AAW0C4V1</accession>
<feature type="domain" description="C2H2-type" evidence="6">
    <location>
        <begin position="10"/>
        <end position="39"/>
    </location>
</feature>
<protein>
    <recommendedName>
        <fullName evidence="6">C2H2-type domain-containing protein</fullName>
    </recommendedName>
</protein>
<dbReference type="GO" id="GO:0000978">
    <property type="term" value="F:RNA polymerase II cis-regulatory region sequence-specific DNA binding"/>
    <property type="evidence" value="ECO:0007669"/>
    <property type="project" value="UniProtKB-ARBA"/>
</dbReference>
<keyword evidence="8" id="KW-1185">Reference proteome</keyword>
<sequence>VSSQHKERPFLCKWPGCGKGFARQHDCKRHEQLHTNYRPFVCEGVVYLLCCSRLNKIVVPKRKFPTAANLTSQLSSPRDQGRKRLASPRLIPFSSCTDLSQVCLCFVSDSPGEKNWIFGLARCRFAGTFG</sequence>
<keyword evidence="1" id="KW-0479">Metal-binding</keyword>
<dbReference type="PROSITE" id="PS00028">
    <property type="entry name" value="ZINC_FINGER_C2H2_1"/>
    <property type="match status" value="1"/>
</dbReference>
<feature type="non-terminal residue" evidence="7">
    <location>
        <position position="1"/>
    </location>
</feature>
<evidence type="ECO:0000313" key="8">
    <source>
        <dbReference type="Proteomes" id="UP001362999"/>
    </source>
</evidence>